<dbReference type="InterPro" id="IPR057666">
    <property type="entry name" value="DrpA_SLOG"/>
</dbReference>
<comment type="similarity">
    <text evidence="1">Belongs to the DprA/Smf family.</text>
</comment>
<sequence length="354" mass="37577">MTTICGLPTLAVEESMRQVLPEDSKNEQIALGFARAAWSTLVEPGDRVAGRLISIFGPQLALQFLIERLRADEIIAQCEDLDELEWDPSQFTEDLAEGITRWQPRLSSGDALNAVTHAAKLGAFLITPEQELWPDGLNDLGMHAPLVLWGRGKRSTLGKFENSLAIVGARASTGYGEHVTMETVSAIAETGVAIVSGAAYGIDGMAHRSALAVGGTTMAFLAGGVDRFYPSGHDALLGRIIETGLVLAEAPCGYAPTKWRFLLRNRLIAASAQATVVMEAGWRSGSLNTANHAATLGRPLGVVPGPVTSASSAGCHRLLREYDAVCVTTASEMMELLPGQPPALSESELAEATE</sequence>
<reference evidence="3 4" key="1">
    <citation type="submission" date="2017-10" db="EMBL/GenBank/DDBJ databases">
        <title>Genome of an Actinobacterium that displays light-enhanced growth.</title>
        <authorList>
            <person name="Maresca J.A."/>
            <person name="Hempel P."/>
            <person name="Shevchenko O."/>
            <person name="Miller K.J."/>
            <person name="Hahn M.W."/>
        </authorList>
    </citation>
    <scope>NUCLEOTIDE SEQUENCE [LARGE SCALE GENOMIC DNA]</scope>
    <source>
        <strain evidence="3 4">MWH-Mo1</strain>
    </source>
</reference>
<dbReference type="Proteomes" id="UP000246894">
    <property type="component" value="Chromosome"/>
</dbReference>
<proteinExistence type="inferred from homology"/>
<evidence type="ECO:0000313" key="4">
    <source>
        <dbReference type="Proteomes" id="UP000246894"/>
    </source>
</evidence>
<evidence type="ECO:0000313" key="3">
    <source>
        <dbReference type="EMBL" id="AWR21210.1"/>
    </source>
</evidence>
<dbReference type="EMBL" id="CP023994">
    <property type="protein sequence ID" value="AWR21210.1"/>
    <property type="molecule type" value="Genomic_DNA"/>
</dbReference>
<name>A0A2Z3RXG8_9MICO</name>
<dbReference type="Pfam" id="PF02481">
    <property type="entry name" value="DNA_processg_A"/>
    <property type="match status" value="1"/>
</dbReference>
<feature type="domain" description="Smf/DprA SLOG" evidence="2">
    <location>
        <begin position="125"/>
        <end position="337"/>
    </location>
</feature>
<dbReference type="GO" id="GO:0009294">
    <property type="term" value="P:DNA-mediated transformation"/>
    <property type="evidence" value="ECO:0007669"/>
    <property type="project" value="InterPro"/>
</dbReference>
<accession>A0A2Z3RXG8</accession>
<dbReference type="AlphaFoldDB" id="A0A2Z3RXG8"/>
<protein>
    <recommendedName>
        <fullName evidence="2">Smf/DprA SLOG domain-containing protein</fullName>
    </recommendedName>
</protein>
<dbReference type="PANTHER" id="PTHR43022:SF1">
    <property type="entry name" value="PROTEIN SMF"/>
    <property type="match status" value="1"/>
</dbReference>
<evidence type="ECO:0000256" key="1">
    <source>
        <dbReference type="ARBA" id="ARBA00006525"/>
    </source>
</evidence>
<dbReference type="NCBIfam" id="TIGR00732">
    <property type="entry name" value="dprA"/>
    <property type="match status" value="1"/>
</dbReference>
<dbReference type="Gene3D" id="3.40.50.450">
    <property type="match status" value="1"/>
</dbReference>
<gene>
    <name evidence="3" type="ORF">AURMO_00599</name>
</gene>
<dbReference type="RefSeq" id="WP_110233075.1">
    <property type="nucleotide sequence ID" value="NZ_CP023994.1"/>
</dbReference>
<dbReference type="PANTHER" id="PTHR43022">
    <property type="entry name" value="PROTEIN SMF"/>
    <property type="match status" value="1"/>
</dbReference>
<organism evidence="3 4">
    <name type="scientific">Aurantimicrobium photophilum</name>
    <dbReference type="NCBI Taxonomy" id="1987356"/>
    <lineage>
        <taxon>Bacteria</taxon>
        <taxon>Bacillati</taxon>
        <taxon>Actinomycetota</taxon>
        <taxon>Actinomycetes</taxon>
        <taxon>Micrococcales</taxon>
        <taxon>Microbacteriaceae</taxon>
        <taxon>Aurantimicrobium</taxon>
    </lineage>
</organism>
<dbReference type="OrthoDB" id="9785707at2"/>
<dbReference type="SUPFAM" id="SSF102405">
    <property type="entry name" value="MCP/YpsA-like"/>
    <property type="match status" value="1"/>
</dbReference>
<dbReference type="KEGG" id="aum:AURMO_00599"/>
<keyword evidence="4" id="KW-1185">Reference proteome</keyword>
<evidence type="ECO:0000259" key="2">
    <source>
        <dbReference type="Pfam" id="PF02481"/>
    </source>
</evidence>
<dbReference type="InterPro" id="IPR003488">
    <property type="entry name" value="DprA"/>
</dbReference>